<name>A0A9D3UGC5_9ROSI</name>
<feature type="region of interest" description="Disordered" evidence="1">
    <location>
        <begin position="75"/>
        <end position="104"/>
    </location>
</feature>
<sequence>MKVGESVNEFFARTLIIVNKMKANGEVMEDGTIVQKILRSIISKFNYVVCSIEESRDTSILTIDELQSSLLVHEQRMGSHDEEENALKITHRDRSDGWARGRGG</sequence>
<gene>
    <name evidence="2" type="ORF">J1N35_041646</name>
</gene>
<proteinExistence type="predicted"/>
<evidence type="ECO:0008006" key="4">
    <source>
        <dbReference type="Google" id="ProtNLM"/>
    </source>
</evidence>
<dbReference type="PANTHER" id="PTHR35317:SF34">
    <property type="match status" value="1"/>
</dbReference>
<keyword evidence="3" id="KW-1185">Reference proteome</keyword>
<evidence type="ECO:0000256" key="1">
    <source>
        <dbReference type="SAM" id="MobiDB-lite"/>
    </source>
</evidence>
<dbReference type="Proteomes" id="UP000828251">
    <property type="component" value="Unassembled WGS sequence"/>
</dbReference>
<dbReference type="EMBL" id="JAIQCV010000012">
    <property type="protein sequence ID" value="KAH1039903.1"/>
    <property type="molecule type" value="Genomic_DNA"/>
</dbReference>
<feature type="compositionally biased region" description="Basic and acidic residues" evidence="1">
    <location>
        <begin position="90"/>
        <end position="104"/>
    </location>
</feature>
<dbReference type="PANTHER" id="PTHR35317">
    <property type="entry name" value="OS04G0629600 PROTEIN"/>
    <property type="match status" value="1"/>
</dbReference>
<comment type="caution">
    <text evidence="2">The sequence shown here is derived from an EMBL/GenBank/DDBJ whole genome shotgun (WGS) entry which is preliminary data.</text>
</comment>
<dbReference type="Pfam" id="PF14223">
    <property type="entry name" value="Retrotran_gag_2"/>
    <property type="match status" value="1"/>
</dbReference>
<evidence type="ECO:0000313" key="2">
    <source>
        <dbReference type="EMBL" id="KAH1039903.1"/>
    </source>
</evidence>
<accession>A0A9D3UGC5</accession>
<dbReference type="AlphaFoldDB" id="A0A9D3UGC5"/>
<dbReference type="OrthoDB" id="2013098at2759"/>
<evidence type="ECO:0000313" key="3">
    <source>
        <dbReference type="Proteomes" id="UP000828251"/>
    </source>
</evidence>
<reference evidence="2 3" key="1">
    <citation type="journal article" date="2021" name="Plant Biotechnol. J.">
        <title>Multi-omics assisted identification of the key and species-specific regulatory components of drought-tolerant mechanisms in Gossypium stocksii.</title>
        <authorList>
            <person name="Yu D."/>
            <person name="Ke L."/>
            <person name="Zhang D."/>
            <person name="Wu Y."/>
            <person name="Sun Y."/>
            <person name="Mei J."/>
            <person name="Sun J."/>
            <person name="Sun Y."/>
        </authorList>
    </citation>
    <scope>NUCLEOTIDE SEQUENCE [LARGE SCALE GENOMIC DNA]</scope>
    <source>
        <strain evidence="3">cv. E1</strain>
        <tissue evidence="2">Leaf</tissue>
    </source>
</reference>
<organism evidence="2 3">
    <name type="scientific">Gossypium stocksii</name>
    <dbReference type="NCBI Taxonomy" id="47602"/>
    <lineage>
        <taxon>Eukaryota</taxon>
        <taxon>Viridiplantae</taxon>
        <taxon>Streptophyta</taxon>
        <taxon>Embryophyta</taxon>
        <taxon>Tracheophyta</taxon>
        <taxon>Spermatophyta</taxon>
        <taxon>Magnoliopsida</taxon>
        <taxon>eudicotyledons</taxon>
        <taxon>Gunneridae</taxon>
        <taxon>Pentapetalae</taxon>
        <taxon>rosids</taxon>
        <taxon>malvids</taxon>
        <taxon>Malvales</taxon>
        <taxon>Malvaceae</taxon>
        <taxon>Malvoideae</taxon>
        <taxon>Gossypium</taxon>
    </lineage>
</organism>
<protein>
    <recommendedName>
        <fullName evidence="4">Retrovirus-related Pol polyprotein from transposon TNT 1-94</fullName>
    </recommendedName>
</protein>